<protein>
    <submittedName>
        <fullName evidence="2">Uncharacterized protein</fullName>
    </submittedName>
</protein>
<name>A0A6J4ICC4_9CYAN</name>
<reference evidence="2" key="1">
    <citation type="submission" date="2020-02" db="EMBL/GenBank/DDBJ databases">
        <authorList>
            <person name="Meier V. D."/>
        </authorList>
    </citation>
    <scope>NUCLEOTIDE SEQUENCE</scope>
    <source>
        <strain evidence="2">AVDCRST_MAG92</strain>
    </source>
</reference>
<dbReference type="EMBL" id="CADCTM010000279">
    <property type="protein sequence ID" value="CAA9248215.1"/>
    <property type="molecule type" value="Genomic_DNA"/>
</dbReference>
<gene>
    <name evidence="2" type="ORF">AVDCRST_MAG92-1876</name>
</gene>
<proteinExistence type="predicted"/>
<dbReference type="AlphaFoldDB" id="A0A6J4ICC4"/>
<organism evidence="2">
    <name type="scientific">uncultured Coleofasciculus sp</name>
    <dbReference type="NCBI Taxonomy" id="1267456"/>
    <lineage>
        <taxon>Bacteria</taxon>
        <taxon>Bacillati</taxon>
        <taxon>Cyanobacteriota</taxon>
        <taxon>Cyanophyceae</taxon>
        <taxon>Coleofasciculales</taxon>
        <taxon>Coleofasciculaceae</taxon>
        <taxon>Coleofasciculus</taxon>
        <taxon>environmental samples</taxon>
    </lineage>
</organism>
<evidence type="ECO:0000313" key="2">
    <source>
        <dbReference type="EMBL" id="CAA9248215.1"/>
    </source>
</evidence>
<evidence type="ECO:0000256" key="1">
    <source>
        <dbReference type="SAM" id="MobiDB-lite"/>
    </source>
</evidence>
<accession>A0A6J4ICC4</accession>
<sequence length="37" mass="4175">MPLLEQARLGHEGEIPQTQASYPTMKSVFATKPYKEP</sequence>
<feature type="region of interest" description="Disordered" evidence="1">
    <location>
        <begin position="1"/>
        <end position="24"/>
    </location>
</feature>